<comment type="caution">
    <text evidence="2">The sequence shown here is derived from an EMBL/GenBank/DDBJ whole genome shotgun (WGS) entry which is preliminary data.</text>
</comment>
<proteinExistence type="predicted"/>
<keyword evidence="1" id="KW-0812">Transmembrane</keyword>
<organism evidence="2 3">
    <name type="scientific">Candidatus Iainarchaeum sp</name>
    <dbReference type="NCBI Taxonomy" id="3101447"/>
    <lineage>
        <taxon>Archaea</taxon>
        <taxon>Candidatus Iainarchaeota</taxon>
        <taxon>Candidatus Iainarchaeia</taxon>
        <taxon>Candidatus Iainarchaeales</taxon>
        <taxon>Candidatus Iainarchaeaceae</taxon>
        <taxon>Candidatus Iainarchaeum</taxon>
    </lineage>
</organism>
<gene>
    <name evidence="2" type="ORF">HA254_01340</name>
</gene>
<feature type="transmembrane region" description="Helical" evidence="1">
    <location>
        <begin position="112"/>
        <end position="132"/>
    </location>
</feature>
<feature type="transmembrane region" description="Helical" evidence="1">
    <location>
        <begin position="12"/>
        <end position="40"/>
    </location>
</feature>
<feature type="transmembrane region" description="Helical" evidence="1">
    <location>
        <begin position="153"/>
        <end position="179"/>
    </location>
</feature>
<keyword evidence="1" id="KW-1133">Transmembrane helix</keyword>
<reference evidence="3" key="1">
    <citation type="journal article" date="2020" name="bioRxiv">
        <title>A rank-normalized archaeal taxonomy based on genome phylogeny resolves widespread incomplete and uneven classifications.</title>
        <authorList>
            <person name="Rinke C."/>
            <person name="Chuvochina M."/>
            <person name="Mussig A.J."/>
            <person name="Chaumeil P.-A."/>
            <person name="Waite D.W."/>
            <person name="Whitman W.B."/>
            <person name="Parks D.H."/>
            <person name="Hugenholtz P."/>
        </authorList>
    </citation>
    <scope>NUCLEOTIDE SEQUENCE [LARGE SCALE GENOMIC DNA]</scope>
</reference>
<sequence length="181" mass="19898">MPLDILILLPRIFFSVLDLLKGSLPVFIPVFISALIAGWLRERIAAKTKWNWIATALCATFCLVWVAVLLAYFMPYLTSLQELDVGVVPSMFSPPIAAIAASYIYGILRVTLAAAVLSLILLPFELVGLYIFESAQKRFPKFPRIANIALSCYGATVVGAAVVVFLMPEAVTGLLYFIYFG</sequence>
<feature type="transmembrane region" description="Helical" evidence="1">
    <location>
        <begin position="52"/>
        <end position="73"/>
    </location>
</feature>
<evidence type="ECO:0000313" key="3">
    <source>
        <dbReference type="Proteomes" id="UP000565078"/>
    </source>
</evidence>
<dbReference type="EMBL" id="DUGC01000028">
    <property type="protein sequence ID" value="HIH09292.1"/>
    <property type="molecule type" value="Genomic_DNA"/>
</dbReference>
<accession>A0A7J4IV23</accession>
<dbReference type="Proteomes" id="UP000565078">
    <property type="component" value="Unassembled WGS sequence"/>
</dbReference>
<evidence type="ECO:0000256" key="1">
    <source>
        <dbReference type="SAM" id="Phobius"/>
    </source>
</evidence>
<protein>
    <submittedName>
        <fullName evidence="2">Uncharacterized protein</fullName>
    </submittedName>
</protein>
<keyword evidence="1" id="KW-0472">Membrane</keyword>
<name>A0A7J4IV23_9ARCH</name>
<evidence type="ECO:0000313" key="2">
    <source>
        <dbReference type="EMBL" id="HIH09292.1"/>
    </source>
</evidence>
<dbReference type="AlphaFoldDB" id="A0A7J4IV23"/>